<name>A0A6J5LAH8_9CAUD</name>
<dbReference type="PIRSF" id="PIRSF006232">
    <property type="entry name" value="Pirin"/>
    <property type="match status" value="1"/>
</dbReference>
<dbReference type="InterPro" id="IPR011051">
    <property type="entry name" value="RmlC_Cupin_sf"/>
</dbReference>
<dbReference type="InterPro" id="IPR003829">
    <property type="entry name" value="Pirin_N_dom"/>
</dbReference>
<dbReference type="Pfam" id="PF17954">
    <property type="entry name" value="Pirin_C_2"/>
    <property type="match status" value="1"/>
</dbReference>
<evidence type="ECO:0000313" key="4">
    <source>
        <dbReference type="EMBL" id="CAB4130256.1"/>
    </source>
</evidence>
<dbReference type="Gene3D" id="2.60.120.10">
    <property type="entry name" value="Jelly Rolls"/>
    <property type="match status" value="2"/>
</dbReference>
<protein>
    <submittedName>
        <fullName evidence="4">Pirin, N-terminal domain containing protein</fullName>
    </submittedName>
</protein>
<evidence type="ECO:0000256" key="1">
    <source>
        <dbReference type="ARBA" id="ARBA00008416"/>
    </source>
</evidence>
<dbReference type="SUPFAM" id="SSF51182">
    <property type="entry name" value="RmlC-like cupins"/>
    <property type="match status" value="1"/>
</dbReference>
<dbReference type="InterPro" id="IPR014710">
    <property type="entry name" value="RmlC-like_jellyroll"/>
</dbReference>
<feature type="domain" description="Pirin N-terminal" evidence="2">
    <location>
        <begin position="13"/>
        <end position="118"/>
    </location>
</feature>
<reference evidence="4" key="1">
    <citation type="submission" date="2020-04" db="EMBL/GenBank/DDBJ databases">
        <authorList>
            <person name="Chiriac C."/>
            <person name="Salcher M."/>
            <person name="Ghai R."/>
            <person name="Kavagutti S V."/>
        </authorList>
    </citation>
    <scope>NUCLEOTIDE SEQUENCE</scope>
</reference>
<dbReference type="InterPro" id="IPR012093">
    <property type="entry name" value="Pirin"/>
</dbReference>
<organism evidence="4">
    <name type="scientific">uncultured Caudovirales phage</name>
    <dbReference type="NCBI Taxonomy" id="2100421"/>
    <lineage>
        <taxon>Viruses</taxon>
        <taxon>Duplodnaviria</taxon>
        <taxon>Heunggongvirae</taxon>
        <taxon>Uroviricota</taxon>
        <taxon>Caudoviricetes</taxon>
        <taxon>Peduoviridae</taxon>
        <taxon>Maltschvirus</taxon>
        <taxon>Maltschvirus maltsch</taxon>
    </lineage>
</organism>
<dbReference type="PANTHER" id="PTHR43212:SF3">
    <property type="entry name" value="QUERCETIN 2,3-DIOXYGENASE"/>
    <property type="match status" value="1"/>
</dbReference>
<feature type="domain" description="Quercetin 2,3-dioxygenase C-terminal cupin" evidence="3">
    <location>
        <begin position="148"/>
        <end position="222"/>
    </location>
</feature>
<dbReference type="PANTHER" id="PTHR43212">
    <property type="entry name" value="QUERCETIN 2,3-DIOXYGENASE"/>
    <property type="match status" value="1"/>
</dbReference>
<accession>A0A6J5LAH8</accession>
<dbReference type="Pfam" id="PF02678">
    <property type="entry name" value="Pirin"/>
    <property type="match status" value="1"/>
</dbReference>
<dbReference type="InterPro" id="IPR041602">
    <property type="entry name" value="Quercetinase_C"/>
</dbReference>
<dbReference type="EMBL" id="LR796235">
    <property type="protein sequence ID" value="CAB4130256.1"/>
    <property type="molecule type" value="Genomic_DNA"/>
</dbReference>
<comment type="similarity">
    <text evidence="1">Belongs to the pirin family.</text>
</comment>
<evidence type="ECO:0000259" key="2">
    <source>
        <dbReference type="Pfam" id="PF02678"/>
    </source>
</evidence>
<evidence type="ECO:0000259" key="3">
    <source>
        <dbReference type="Pfam" id="PF17954"/>
    </source>
</evidence>
<gene>
    <name evidence="4" type="ORF">UFOVP117_333</name>
</gene>
<sequence length="223" mass="25905">MIIHRPHNTRGNPKASWINSYRTFSFPSYYDSRYMNFSHLQTINDDRVQPGGHVPEHEHKNMEIFGYVVEGVCRHTDNHGKILDIPAGSVQRMSSGKGIRHTEGNASDKPNRYLQLWIQPNVLDTEPIHEWYQFTREDKLNKFCDITEKLPIKQDAKLLSGIFTQDFTFEIKNNRKYYLYVVLGEVIINELSLIEGDGLSFIDENVINIKTTTESEILVFDLV</sequence>
<proteinExistence type="inferred from homology"/>